<proteinExistence type="predicted"/>
<protein>
    <submittedName>
        <fullName evidence="2">Uncharacterized protein</fullName>
    </submittedName>
</protein>
<reference evidence="2 3" key="1">
    <citation type="submission" date="2016-11" db="EMBL/GenBank/DDBJ databases">
        <title>The macronuclear genome of Stentor coeruleus: a giant cell with tiny introns.</title>
        <authorList>
            <person name="Slabodnick M."/>
            <person name="Ruby J.G."/>
            <person name="Reiff S.B."/>
            <person name="Swart E.C."/>
            <person name="Gosai S."/>
            <person name="Prabakaran S."/>
            <person name="Witkowska E."/>
            <person name="Larue G.E."/>
            <person name="Fisher S."/>
            <person name="Freeman R.M."/>
            <person name="Gunawardena J."/>
            <person name="Chu W."/>
            <person name="Stover N.A."/>
            <person name="Gregory B.D."/>
            <person name="Nowacki M."/>
            <person name="Derisi J."/>
            <person name="Roy S.W."/>
            <person name="Marshall W.F."/>
            <person name="Sood P."/>
        </authorList>
    </citation>
    <scope>NUCLEOTIDE SEQUENCE [LARGE SCALE GENOMIC DNA]</scope>
    <source>
        <strain evidence="2">WM001</strain>
    </source>
</reference>
<sequence length="280" mass="31934">MDDDIYSYIGIKAPNHVKKSSTGRCDGLTDRVTGKSGKLNSMKIKQKANDLKEMRSIPKINQNSRKIAEGLKRERMDIVAKYEERFEVKAPESMPEPVKISVNILKYLDKIDESTPVQPDLKSMSVHERTKYWKEQKDKKLEEQRKAKKDQELNGCTFKPKKSESQDFENPNRPLTVPKAQEKNTVKSKPQVEKTNSLKTVTSLGKFEPQRNENESLAMMLKGQDFASPTPNAKVMKNPKYSANFQVRNDETRALSASRSVKLKQGFLSELAKPKGKKVE</sequence>
<dbReference type="AlphaFoldDB" id="A0A1R2CED7"/>
<evidence type="ECO:0000256" key="1">
    <source>
        <dbReference type="SAM" id="MobiDB-lite"/>
    </source>
</evidence>
<dbReference type="OrthoDB" id="326470at2759"/>
<keyword evidence="3" id="KW-1185">Reference proteome</keyword>
<organism evidence="2 3">
    <name type="scientific">Stentor coeruleus</name>
    <dbReference type="NCBI Taxonomy" id="5963"/>
    <lineage>
        <taxon>Eukaryota</taxon>
        <taxon>Sar</taxon>
        <taxon>Alveolata</taxon>
        <taxon>Ciliophora</taxon>
        <taxon>Postciliodesmatophora</taxon>
        <taxon>Heterotrichea</taxon>
        <taxon>Heterotrichida</taxon>
        <taxon>Stentoridae</taxon>
        <taxon>Stentor</taxon>
    </lineage>
</organism>
<evidence type="ECO:0000313" key="3">
    <source>
        <dbReference type="Proteomes" id="UP000187209"/>
    </source>
</evidence>
<gene>
    <name evidence="2" type="ORF">SteCoe_11013</name>
</gene>
<dbReference type="EMBL" id="MPUH01000180">
    <property type="protein sequence ID" value="OMJ87325.1"/>
    <property type="molecule type" value="Genomic_DNA"/>
</dbReference>
<name>A0A1R2CED7_9CILI</name>
<evidence type="ECO:0000313" key="2">
    <source>
        <dbReference type="EMBL" id="OMJ87325.1"/>
    </source>
</evidence>
<comment type="caution">
    <text evidence="2">The sequence shown here is derived from an EMBL/GenBank/DDBJ whole genome shotgun (WGS) entry which is preliminary data.</text>
</comment>
<dbReference type="Proteomes" id="UP000187209">
    <property type="component" value="Unassembled WGS sequence"/>
</dbReference>
<accession>A0A1R2CED7</accession>
<feature type="compositionally biased region" description="Basic and acidic residues" evidence="1">
    <location>
        <begin position="136"/>
        <end position="152"/>
    </location>
</feature>
<feature type="region of interest" description="Disordered" evidence="1">
    <location>
        <begin position="136"/>
        <end position="214"/>
    </location>
</feature>
<feature type="compositionally biased region" description="Polar residues" evidence="1">
    <location>
        <begin position="193"/>
        <end position="203"/>
    </location>
</feature>